<feature type="transmembrane region" description="Helical" evidence="2">
    <location>
        <begin position="183"/>
        <end position="206"/>
    </location>
</feature>
<keyword evidence="2" id="KW-1133">Transmembrane helix</keyword>
<feature type="region of interest" description="Disordered" evidence="1">
    <location>
        <begin position="1"/>
        <end position="72"/>
    </location>
</feature>
<name>A0AAE0NW07_SORBR</name>
<dbReference type="EMBL" id="JAUTDP010000015">
    <property type="protein sequence ID" value="KAK3388639.1"/>
    <property type="molecule type" value="Genomic_DNA"/>
</dbReference>
<evidence type="ECO:0000256" key="1">
    <source>
        <dbReference type="SAM" id="MobiDB-lite"/>
    </source>
</evidence>
<dbReference type="AlphaFoldDB" id="A0AAE0NW07"/>
<accession>A0AAE0NW07</accession>
<reference evidence="3" key="1">
    <citation type="journal article" date="2023" name="Mol. Phylogenet. Evol.">
        <title>Genome-scale phylogeny and comparative genomics of the fungal order Sordariales.</title>
        <authorList>
            <person name="Hensen N."/>
            <person name="Bonometti L."/>
            <person name="Westerberg I."/>
            <person name="Brannstrom I.O."/>
            <person name="Guillou S."/>
            <person name="Cros-Aarteil S."/>
            <person name="Calhoun S."/>
            <person name="Haridas S."/>
            <person name="Kuo A."/>
            <person name="Mondo S."/>
            <person name="Pangilinan J."/>
            <person name="Riley R."/>
            <person name="LaButti K."/>
            <person name="Andreopoulos B."/>
            <person name="Lipzen A."/>
            <person name="Chen C."/>
            <person name="Yan M."/>
            <person name="Daum C."/>
            <person name="Ng V."/>
            <person name="Clum A."/>
            <person name="Steindorff A."/>
            <person name="Ohm R.A."/>
            <person name="Martin F."/>
            <person name="Silar P."/>
            <person name="Natvig D.O."/>
            <person name="Lalanne C."/>
            <person name="Gautier V."/>
            <person name="Ament-Velasquez S.L."/>
            <person name="Kruys A."/>
            <person name="Hutchinson M.I."/>
            <person name="Powell A.J."/>
            <person name="Barry K."/>
            <person name="Miller A.N."/>
            <person name="Grigoriev I.V."/>
            <person name="Debuchy R."/>
            <person name="Gladieux P."/>
            <person name="Hiltunen Thoren M."/>
            <person name="Johannesson H."/>
        </authorList>
    </citation>
    <scope>NUCLEOTIDE SEQUENCE</scope>
    <source>
        <strain evidence="3">FGSC 1904</strain>
    </source>
</reference>
<evidence type="ECO:0000256" key="2">
    <source>
        <dbReference type="SAM" id="Phobius"/>
    </source>
</evidence>
<proteinExistence type="predicted"/>
<keyword evidence="4" id="KW-1185">Reference proteome</keyword>
<feature type="compositionally biased region" description="Polar residues" evidence="1">
    <location>
        <begin position="27"/>
        <end position="46"/>
    </location>
</feature>
<keyword evidence="2" id="KW-0812">Transmembrane</keyword>
<comment type="caution">
    <text evidence="3">The sequence shown here is derived from an EMBL/GenBank/DDBJ whole genome shotgun (WGS) entry which is preliminary data.</text>
</comment>
<feature type="compositionally biased region" description="Low complexity" evidence="1">
    <location>
        <begin position="13"/>
        <end position="25"/>
    </location>
</feature>
<dbReference type="Proteomes" id="UP001281003">
    <property type="component" value="Unassembled WGS sequence"/>
</dbReference>
<gene>
    <name evidence="3" type="ORF">B0T20DRAFT_364423</name>
</gene>
<sequence>MARIKFTSRKTAAPEAEAELPGAGADENQTMRTASSEAGNSNTESTLLLPEPKSRAKANPTKTGAAAKNAQTEPKTIKKIILHLPPARVQTQMDILPVDTIMSDMVDANGGVSPSVGEIEAEAINWFKHAYRTGTRVEVVKAAAQAIIGRLDSVISGNPGYMHNQPHGQAYERLELQRMFLRVILRAECGALTSLALFSFVLLVQIP</sequence>
<keyword evidence="2" id="KW-0472">Membrane</keyword>
<evidence type="ECO:0000313" key="4">
    <source>
        <dbReference type="Proteomes" id="UP001281003"/>
    </source>
</evidence>
<evidence type="ECO:0000313" key="3">
    <source>
        <dbReference type="EMBL" id="KAK3388639.1"/>
    </source>
</evidence>
<reference evidence="3" key="2">
    <citation type="submission" date="2023-07" db="EMBL/GenBank/DDBJ databases">
        <authorList>
            <consortium name="Lawrence Berkeley National Laboratory"/>
            <person name="Haridas S."/>
            <person name="Hensen N."/>
            <person name="Bonometti L."/>
            <person name="Westerberg I."/>
            <person name="Brannstrom I.O."/>
            <person name="Guillou S."/>
            <person name="Cros-Aarteil S."/>
            <person name="Calhoun S."/>
            <person name="Kuo A."/>
            <person name="Mondo S."/>
            <person name="Pangilinan J."/>
            <person name="Riley R."/>
            <person name="LaButti K."/>
            <person name="Andreopoulos B."/>
            <person name="Lipzen A."/>
            <person name="Chen C."/>
            <person name="Yanf M."/>
            <person name="Daum C."/>
            <person name="Ng V."/>
            <person name="Clum A."/>
            <person name="Steindorff A."/>
            <person name="Ohm R."/>
            <person name="Martin F."/>
            <person name="Silar P."/>
            <person name="Natvig D."/>
            <person name="Lalanne C."/>
            <person name="Gautier V."/>
            <person name="Ament-velasquez S.L."/>
            <person name="Kruys A."/>
            <person name="Hutchinson M.I."/>
            <person name="Powell A.J."/>
            <person name="Barry K."/>
            <person name="Miller A.N."/>
            <person name="Grigoriev I.V."/>
            <person name="Debuchy R."/>
            <person name="Gladieux P."/>
            <person name="Thoren M.H."/>
            <person name="Johannesson H."/>
        </authorList>
    </citation>
    <scope>NUCLEOTIDE SEQUENCE</scope>
    <source>
        <strain evidence="3">FGSC 1904</strain>
    </source>
</reference>
<protein>
    <submittedName>
        <fullName evidence="3">Uncharacterized protein</fullName>
    </submittedName>
</protein>
<organism evidence="3 4">
    <name type="scientific">Sordaria brevicollis</name>
    <dbReference type="NCBI Taxonomy" id="83679"/>
    <lineage>
        <taxon>Eukaryota</taxon>
        <taxon>Fungi</taxon>
        <taxon>Dikarya</taxon>
        <taxon>Ascomycota</taxon>
        <taxon>Pezizomycotina</taxon>
        <taxon>Sordariomycetes</taxon>
        <taxon>Sordariomycetidae</taxon>
        <taxon>Sordariales</taxon>
        <taxon>Sordariaceae</taxon>
        <taxon>Sordaria</taxon>
    </lineage>
</organism>